<dbReference type="GO" id="GO:0032259">
    <property type="term" value="P:methylation"/>
    <property type="evidence" value="ECO:0007669"/>
    <property type="project" value="UniProtKB-KW"/>
</dbReference>
<dbReference type="Gene3D" id="3.40.50.150">
    <property type="entry name" value="Vaccinia Virus protein VP39"/>
    <property type="match status" value="1"/>
</dbReference>
<keyword evidence="5" id="KW-1185">Reference proteome</keyword>
<dbReference type="Pfam" id="PF13649">
    <property type="entry name" value="Methyltransf_25"/>
    <property type="match status" value="1"/>
</dbReference>
<keyword evidence="2 4" id="KW-0808">Transferase</keyword>
<dbReference type="PANTHER" id="PTHR43861:SF1">
    <property type="entry name" value="TRANS-ACONITATE 2-METHYLTRANSFERASE"/>
    <property type="match status" value="1"/>
</dbReference>
<feature type="domain" description="Methyltransferase" evidence="3">
    <location>
        <begin position="36"/>
        <end position="125"/>
    </location>
</feature>
<sequence length="254" mass="28843">MTVKWNGQEYTKSYSFVHQYGEDVLRLITLKEGQRVLDLGCGNGALTQKLAEMGLVAEGLDSAEELLAIARKNYPTIPFHLGNAIDFQLDHSVDVVFSNAVLHWIKVEKQPQLLTTIYQHLADSGQFVAEFGGYGNNALIHQALAEAFQQRNLPYSTPFYFPSIGEYTPLLENAGFTVTYAVLFDRLTKLNGPHGLKDWITMFVQEPFHSIEAQEKAAIIQQAVEALRPVLYRENDWYADYVRIRIKAEKRKTD</sequence>
<dbReference type="AlphaFoldDB" id="A0A4P5PBQ7"/>
<name>A0A4P5PBQ7_9ENTE</name>
<dbReference type="EMBL" id="BJCC01000028">
    <property type="protein sequence ID" value="GCF95176.1"/>
    <property type="molecule type" value="Genomic_DNA"/>
</dbReference>
<dbReference type="PANTHER" id="PTHR43861">
    <property type="entry name" value="TRANS-ACONITATE 2-METHYLTRANSFERASE-RELATED"/>
    <property type="match status" value="1"/>
</dbReference>
<evidence type="ECO:0000256" key="2">
    <source>
        <dbReference type="ARBA" id="ARBA00022679"/>
    </source>
</evidence>
<dbReference type="GO" id="GO:0008168">
    <property type="term" value="F:methyltransferase activity"/>
    <property type="evidence" value="ECO:0007669"/>
    <property type="project" value="UniProtKB-KW"/>
</dbReference>
<organism evidence="4 5">
    <name type="scientific">Enterococcus florum</name>
    <dbReference type="NCBI Taxonomy" id="2480627"/>
    <lineage>
        <taxon>Bacteria</taxon>
        <taxon>Bacillati</taxon>
        <taxon>Bacillota</taxon>
        <taxon>Bacilli</taxon>
        <taxon>Lactobacillales</taxon>
        <taxon>Enterococcaceae</taxon>
        <taxon>Enterococcus</taxon>
    </lineage>
</organism>
<evidence type="ECO:0000259" key="3">
    <source>
        <dbReference type="Pfam" id="PF13649"/>
    </source>
</evidence>
<reference evidence="5" key="1">
    <citation type="submission" date="2019-02" db="EMBL/GenBank/DDBJ databases">
        <title>Draft genome sequence of Enterococcus sp. Gos25-1.</title>
        <authorList>
            <person name="Tanaka N."/>
            <person name="Shiwa Y."/>
            <person name="Fujita N."/>
        </authorList>
    </citation>
    <scope>NUCLEOTIDE SEQUENCE [LARGE SCALE GENOMIC DNA]</scope>
    <source>
        <strain evidence="5">Gos25-1</strain>
    </source>
</reference>
<dbReference type="InterPro" id="IPR041698">
    <property type="entry name" value="Methyltransf_25"/>
</dbReference>
<keyword evidence="1 4" id="KW-0489">Methyltransferase</keyword>
<dbReference type="InterPro" id="IPR029063">
    <property type="entry name" value="SAM-dependent_MTases_sf"/>
</dbReference>
<evidence type="ECO:0000313" key="4">
    <source>
        <dbReference type="EMBL" id="GCF95176.1"/>
    </source>
</evidence>
<evidence type="ECO:0000256" key="1">
    <source>
        <dbReference type="ARBA" id="ARBA00022603"/>
    </source>
</evidence>
<dbReference type="CDD" id="cd02440">
    <property type="entry name" value="AdoMet_MTases"/>
    <property type="match status" value="1"/>
</dbReference>
<dbReference type="Proteomes" id="UP000290567">
    <property type="component" value="Unassembled WGS sequence"/>
</dbReference>
<dbReference type="OrthoDB" id="9760689at2"/>
<gene>
    <name evidence="4" type="ORF">NRIC_30670</name>
</gene>
<dbReference type="SUPFAM" id="SSF53335">
    <property type="entry name" value="S-adenosyl-L-methionine-dependent methyltransferases"/>
    <property type="match status" value="1"/>
</dbReference>
<comment type="caution">
    <text evidence="4">The sequence shown here is derived from an EMBL/GenBank/DDBJ whole genome shotgun (WGS) entry which is preliminary data.</text>
</comment>
<dbReference type="RefSeq" id="WP_146623575.1">
    <property type="nucleotide sequence ID" value="NZ_BJCC01000028.1"/>
</dbReference>
<accession>A0A4P5PBQ7</accession>
<proteinExistence type="predicted"/>
<evidence type="ECO:0000313" key="5">
    <source>
        <dbReference type="Proteomes" id="UP000290567"/>
    </source>
</evidence>
<protein>
    <submittedName>
        <fullName evidence="4">SAM-dependent methyltransferase</fullName>
    </submittedName>
</protein>